<feature type="non-terminal residue" evidence="2">
    <location>
        <position position="1"/>
    </location>
</feature>
<reference evidence="2" key="1">
    <citation type="submission" date="2019-10" db="EMBL/GenBank/DDBJ databases">
        <title>Bird 10,000 Genomes (B10K) Project - Family phase.</title>
        <authorList>
            <person name="Zhang G."/>
        </authorList>
    </citation>
    <scope>NUCLEOTIDE SEQUENCE</scope>
    <source>
        <strain evidence="2">B10K-DU-002-55</strain>
        <tissue evidence="2">Muscle</tissue>
    </source>
</reference>
<evidence type="ECO:0000313" key="3">
    <source>
        <dbReference type="Proteomes" id="UP000642973"/>
    </source>
</evidence>
<protein>
    <submittedName>
        <fullName evidence="2">SYC2L protein</fullName>
    </submittedName>
</protein>
<dbReference type="PANTHER" id="PTHR15607:SF14">
    <property type="entry name" value="SYNAPTONEMAL COMPLEX PROTEIN 2-LIKE"/>
    <property type="match status" value="1"/>
</dbReference>
<dbReference type="GO" id="GO:0140013">
    <property type="term" value="P:meiotic nuclear division"/>
    <property type="evidence" value="ECO:0007669"/>
    <property type="project" value="TreeGrafter"/>
</dbReference>
<proteinExistence type="predicted"/>
<sequence length="254" mass="28663">SSYRKHLFSESNNENTSPSQSEKSWILDFQNEPLPKSVDYGRKRPRVRSKLKVLPVSSASSGSDNESKKGEPRQRTQKEMLRKKTTSSSKGGDIPIVNLADDSLSEEPEGGPLSPGVSARGYSSDVEKSTQRFHDAPGKLTREEGSIKQKNSEILSSTLIKKPKLSSWDANHLSSDTKLKKISDSVEDEVEMQKGKEMDESLDEVFFSNIYEDFSHLGTITAFETFVDQLKKLFWSRYKRMKISTQNSLRSSEK</sequence>
<feature type="region of interest" description="Disordered" evidence="1">
    <location>
        <begin position="1"/>
        <end position="148"/>
    </location>
</feature>
<evidence type="ECO:0000256" key="1">
    <source>
        <dbReference type="SAM" id="MobiDB-lite"/>
    </source>
</evidence>
<accession>A0A851CRK4</accession>
<dbReference type="AlphaFoldDB" id="A0A851CRK4"/>
<gene>
    <name evidence="2" type="primary">Sycp2l</name>
    <name evidence="2" type="ORF">CALVIR_R14387</name>
</gene>
<dbReference type="GO" id="GO:0000800">
    <property type="term" value="C:lateral element"/>
    <property type="evidence" value="ECO:0007669"/>
    <property type="project" value="TreeGrafter"/>
</dbReference>
<comment type="caution">
    <text evidence="2">The sequence shown here is derived from an EMBL/GenBank/DDBJ whole genome shotgun (WGS) entry which is preliminary data.</text>
</comment>
<feature type="compositionally biased region" description="Basic and acidic residues" evidence="1">
    <location>
        <begin position="65"/>
        <end position="82"/>
    </location>
</feature>
<dbReference type="Proteomes" id="UP000642973">
    <property type="component" value="Unassembled WGS sequence"/>
</dbReference>
<dbReference type="GO" id="GO:0000779">
    <property type="term" value="C:condensed chromosome, centromeric region"/>
    <property type="evidence" value="ECO:0007669"/>
    <property type="project" value="TreeGrafter"/>
</dbReference>
<dbReference type="EMBL" id="WEIV01024724">
    <property type="protein sequence ID" value="NWI58890.1"/>
    <property type="molecule type" value="Genomic_DNA"/>
</dbReference>
<feature type="compositionally biased region" description="Polar residues" evidence="1">
    <location>
        <begin position="7"/>
        <end position="23"/>
    </location>
</feature>
<name>A0A851CRK4_CALVR</name>
<organism evidence="2 3">
    <name type="scientific">Calyptomena viridis</name>
    <name type="common">Lesser green broadbill</name>
    <dbReference type="NCBI Taxonomy" id="135972"/>
    <lineage>
        <taxon>Eukaryota</taxon>
        <taxon>Metazoa</taxon>
        <taxon>Chordata</taxon>
        <taxon>Craniata</taxon>
        <taxon>Vertebrata</taxon>
        <taxon>Euteleostomi</taxon>
        <taxon>Archelosauria</taxon>
        <taxon>Archosauria</taxon>
        <taxon>Dinosauria</taxon>
        <taxon>Saurischia</taxon>
        <taxon>Theropoda</taxon>
        <taxon>Coelurosauria</taxon>
        <taxon>Aves</taxon>
        <taxon>Neognathae</taxon>
        <taxon>Neoaves</taxon>
        <taxon>Telluraves</taxon>
        <taxon>Australaves</taxon>
        <taxon>Passeriformes</taxon>
        <taxon>Eurylaimidae</taxon>
        <taxon>Calyptomena</taxon>
    </lineage>
</organism>
<evidence type="ECO:0000313" key="2">
    <source>
        <dbReference type="EMBL" id="NWI58890.1"/>
    </source>
</evidence>
<keyword evidence="3" id="KW-1185">Reference proteome</keyword>
<feature type="non-terminal residue" evidence="2">
    <location>
        <position position="254"/>
    </location>
</feature>
<dbReference type="PANTHER" id="PTHR15607">
    <property type="entry name" value="SYNAPTONEMAL COMPLEX PROTEIN-RELATED"/>
    <property type="match status" value="1"/>
</dbReference>
<dbReference type="InterPro" id="IPR024835">
    <property type="entry name" value="SYCP2-like"/>
</dbReference>
<feature type="compositionally biased region" description="Basic and acidic residues" evidence="1">
    <location>
        <begin position="125"/>
        <end position="148"/>
    </location>
</feature>